<dbReference type="EMBL" id="CP008947">
    <property type="protein sequence ID" value="AII05376.1"/>
    <property type="molecule type" value="Genomic_DNA"/>
</dbReference>
<protein>
    <submittedName>
        <fullName evidence="2">Urease accessory protein UreD</fullName>
    </submittedName>
</protein>
<dbReference type="Proteomes" id="UP000028488">
    <property type="component" value="Chromosome"/>
</dbReference>
<evidence type="ECO:0000313" key="2">
    <source>
        <dbReference type="EMBL" id="AII05376.1"/>
    </source>
</evidence>
<proteinExistence type="predicted"/>
<keyword evidence="1" id="KW-0143">Chaperone</keyword>
<dbReference type="AlphaFoldDB" id="A0A076EI36"/>
<organism evidence="2 3">
    <name type="scientific">Rhodococcus opacus</name>
    <name type="common">Nocardia opaca</name>
    <dbReference type="NCBI Taxonomy" id="37919"/>
    <lineage>
        <taxon>Bacteria</taxon>
        <taxon>Bacillati</taxon>
        <taxon>Actinomycetota</taxon>
        <taxon>Actinomycetes</taxon>
        <taxon>Mycobacteriales</taxon>
        <taxon>Nocardiaceae</taxon>
        <taxon>Rhodococcus</taxon>
    </lineage>
</organism>
<accession>A0A076EI36</accession>
<dbReference type="RefSeq" id="WP_128639388.1">
    <property type="nucleotide sequence ID" value="NZ_CP008947.1"/>
</dbReference>
<dbReference type="Pfam" id="PF01774">
    <property type="entry name" value="UreD"/>
    <property type="match status" value="1"/>
</dbReference>
<sequence>MRTELTIVASPDRSPRISAVGGLAARITGRDTVHVIGTAATPLGGDHWDVTVRVLSGARLTLRSVAASLALPGRGRVLSTAQWSVEVEDDAVLDCALEPTVIAGGAEHRVETTVTLAESSTLLLRERVQIGRAGETTGRWVGVTNADLGALPLLRHQLELGVGTVSHDVLDGPAAVTSELRYPDDRPADVTGDIRSARTRLPLARGGSLTTRLGPHL</sequence>
<dbReference type="eggNOG" id="COG0829">
    <property type="taxonomic scope" value="Bacteria"/>
</dbReference>
<dbReference type="InterPro" id="IPR002669">
    <property type="entry name" value="UreD"/>
</dbReference>
<gene>
    <name evidence="2" type="ORF">EP51_12400</name>
</gene>
<name>A0A076EI36_RHOOP</name>
<evidence type="ECO:0000256" key="1">
    <source>
        <dbReference type="ARBA" id="ARBA00023186"/>
    </source>
</evidence>
<reference evidence="2 3" key="1">
    <citation type="submission" date="2014-07" db="EMBL/GenBank/DDBJ databases">
        <title>Genome Sequence of Rhodococcus opacus Strain R7, a Biodegrader of Mono- and Polycyclic Aromatic Hydrocarbons.</title>
        <authorList>
            <person name="Di Gennaro P."/>
            <person name="Zampolli J."/>
            <person name="Presti I."/>
            <person name="Cappelletti M."/>
            <person name="D'Ursi P."/>
            <person name="Orro A."/>
            <person name="Mezzelani A."/>
            <person name="Milanesi L."/>
        </authorList>
    </citation>
    <scope>NUCLEOTIDE SEQUENCE [LARGE SCALE GENOMIC DNA]</scope>
    <source>
        <strain evidence="2 3">R7</strain>
    </source>
</reference>
<evidence type="ECO:0000313" key="3">
    <source>
        <dbReference type="Proteomes" id="UP000028488"/>
    </source>
</evidence>
<dbReference type="GO" id="GO:0016151">
    <property type="term" value="F:nickel cation binding"/>
    <property type="evidence" value="ECO:0007669"/>
    <property type="project" value="InterPro"/>
</dbReference>